<dbReference type="Gene3D" id="3.90.1410.10">
    <property type="entry name" value="set domain protein methyltransferase, domain 1"/>
    <property type="match status" value="1"/>
</dbReference>
<feature type="transmembrane region" description="Helical" evidence="14">
    <location>
        <begin position="580"/>
        <end position="600"/>
    </location>
</feature>
<reference evidence="16 17" key="1">
    <citation type="submission" date="2016-02" db="EMBL/GenBank/DDBJ databases">
        <title>Genome analysis of coral dinoflagellate symbionts highlights evolutionary adaptations to a symbiotic lifestyle.</title>
        <authorList>
            <person name="Aranda M."/>
            <person name="Li Y."/>
            <person name="Liew Y.J."/>
            <person name="Baumgarten S."/>
            <person name="Simakov O."/>
            <person name="Wilson M."/>
            <person name="Piel J."/>
            <person name="Ashoor H."/>
            <person name="Bougouffa S."/>
            <person name="Bajic V.B."/>
            <person name="Ryu T."/>
            <person name="Ravasi T."/>
            <person name="Bayer T."/>
            <person name="Micklem G."/>
            <person name="Kim H."/>
            <person name="Bhak J."/>
            <person name="Lajeunesse T.C."/>
            <person name="Voolstra C.R."/>
        </authorList>
    </citation>
    <scope>NUCLEOTIDE SEQUENCE [LARGE SCALE GENOMIC DNA]</scope>
    <source>
        <strain evidence="16 17">CCMP2467</strain>
    </source>
</reference>
<evidence type="ECO:0000256" key="8">
    <source>
        <dbReference type="ARBA" id="ARBA00022692"/>
    </source>
</evidence>
<comment type="caution">
    <text evidence="16">The sequence shown here is derived from an EMBL/GenBank/DDBJ whole genome shotgun (WGS) entry which is preliminary data.</text>
</comment>
<dbReference type="SUPFAM" id="SSF82199">
    <property type="entry name" value="SET domain"/>
    <property type="match status" value="2"/>
</dbReference>
<dbReference type="Pfam" id="PF02417">
    <property type="entry name" value="Chromate_transp"/>
    <property type="match status" value="1"/>
</dbReference>
<evidence type="ECO:0000256" key="7">
    <source>
        <dbReference type="ARBA" id="ARBA00022660"/>
    </source>
</evidence>
<evidence type="ECO:0000256" key="14">
    <source>
        <dbReference type="SAM" id="Phobius"/>
    </source>
</evidence>
<protein>
    <submittedName>
        <fullName evidence="16">Ribulose-1,5 bisphosphate carboxylase/oxygenase large subunit N-methyltransferase, chloroplastic</fullName>
    </submittedName>
</protein>
<evidence type="ECO:0000256" key="4">
    <source>
        <dbReference type="ARBA" id="ARBA00007856"/>
    </source>
</evidence>
<keyword evidence="16" id="KW-0808">Transferase</keyword>
<comment type="similarity">
    <text evidence="4">Belongs to the UQCR10/QCR9 family.</text>
</comment>
<evidence type="ECO:0000256" key="3">
    <source>
        <dbReference type="ARBA" id="ARBA00005262"/>
    </source>
</evidence>
<name>A0A1Q9CPC0_SYMMI</name>
<dbReference type="Pfam" id="PF05365">
    <property type="entry name" value="UCR_UQCRX_QCR9"/>
    <property type="match status" value="1"/>
</dbReference>
<dbReference type="InterPro" id="IPR046341">
    <property type="entry name" value="SET_dom_sf"/>
</dbReference>
<dbReference type="PROSITE" id="PS50280">
    <property type="entry name" value="SET"/>
    <property type="match status" value="2"/>
</dbReference>
<dbReference type="OrthoDB" id="2160638at2759"/>
<evidence type="ECO:0000256" key="2">
    <source>
        <dbReference type="ARBA" id="ARBA00004651"/>
    </source>
</evidence>
<dbReference type="GO" id="GO:0008168">
    <property type="term" value="F:methyltransferase activity"/>
    <property type="evidence" value="ECO:0007669"/>
    <property type="project" value="UniProtKB-KW"/>
</dbReference>
<evidence type="ECO:0000256" key="12">
    <source>
        <dbReference type="ARBA" id="ARBA00023128"/>
    </source>
</evidence>
<dbReference type="PANTHER" id="PTHR33567:SF3">
    <property type="entry name" value="CHROMATE ION TRANSPORTER (EUROFUNG)"/>
    <property type="match status" value="1"/>
</dbReference>
<dbReference type="Proteomes" id="UP000186817">
    <property type="component" value="Unassembled WGS sequence"/>
</dbReference>
<dbReference type="CDD" id="cd10527">
    <property type="entry name" value="SET_LSMT"/>
    <property type="match status" value="1"/>
</dbReference>
<evidence type="ECO:0000256" key="10">
    <source>
        <dbReference type="ARBA" id="ARBA00022982"/>
    </source>
</evidence>
<keyword evidence="7" id="KW-0679">Respiratory chain</keyword>
<evidence type="ECO:0000259" key="15">
    <source>
        <dbReference type="PROSITE" id="PS50280"/>
    </source>
</evidence>
<proteinExistence type="inferred from homology"/>
<keyword evidence="11 14" id="KW-1133">Transmembrane helix</keyword>
<dbReference type="InterPro" id="IPR003370">
    <property type="entry name" value="Chromate_transpt"/>
</dbReference>
<feature type="transmembrane region" description="Helical" evidence="14">
    <location>
        <begin position="678"/>
        <end position="701"/>
    </location>
</feature>
<dbReference type="GO" id="GO:0006122">
    <property type="term" value="P:mitochondrial electron transport, ubiquinol to cytochrome c"/>
    <property type="evidence" value="ECO:0007669"/>
    <property type="project" value="InterPro"/>
</dbReference>
<keyword evidence="8 14" id="KW-0812">Transmembrane</keyword>
<dbReference type="GO" id="GO:0015109">
    <property type="term" value="F:chromate transmembrane transporter activity"/>
    <property type="evidence" value="ECO:0007669"/>
    <property type="project" value="InterPro"/>
</dbReference>
<keyword evidence="12" id="KW-0496">Mitochondrion</keyword>
<dbReference type="GO" id="GO:0005886">
    <property type="term" value="C:plasma membrane"/>
    <property type="evidence" value="ECO:0007669"/>
    <property type="project" value="UniProtKB-SubCell"/>
</dbReference>
<dbReference type="EMBL" id="LSRX01001020">
    <property type="protein sequence ID" value="OLP84764.1"/>
    <property type="molecule type" value="Genomic_DNA"/>
</dbReference>
<dbReference type="PANTHER" id="PTHR33567">
    <property type="entry name" value="CHROMATE ION TRANSPORTER (EUROFUNG)"/>
    <property type="match status" value="1"/>
</dbReference>
<comment type="similarity">
    <text evidence="3">Belongs to the chromate ion transporter (CHR) (TC 2.A.51) family.</text>
</comment>
<dbReference type="SUPFAM" id="SSF81514">
    <property type="entry name" value="Subunit X (non-heme 7 kDa protein) of cytochrome bc1 complex (Ubiquinol-cytochrome c reductase)"/>
    <property type="match status" value="1"/>
</dbReference>
<dbReference type="CDD" id="cd20071">
    <property type="entry name" value="SET_SMYD"/>
    <property type="match status" value="1"/>
</dbReference>
<accession>A0A1Q9CPC0</accession>
<evidence type="ECO:0000256" key="5">
    <source>
        <dbReference type="ARBA" id="ARBA00022448"/>
    </source>
</evidence>
<keyword evidence="6" id="KW-1003">Cell membrane</keyword>
<evidence type="ECO:0000313" key="16">
    <source>
        <dbReference type="EMBL" id="OLP84764.1"/>
    </source>
</evidence>
<feature type="transmembrane region" description="Helical" evidence="14">
    <location>
        <begin position="713"/>
        <end position="736"/>
    </location>
</feature>
<dbReference type="Gene3D" id="1.20.5.260">
    <property type="entry name" value="Cytochrome b-c1 complex subunit 9"/>
    <property type="match status" value="1"/>
</dbReference>
<evidence type="ECO:0000256" key="1">
    <source>
        <dbReference type="ARBA" id="ARBA00004434"/>
    </source>
</evidence>
<evidence type="ECO:0000256" key="9">
    <source>
        <dbReference type="ARBA" id="ARBA00022792"/>
    </source>
</evidence>
<evidence type="ECO:0000256" key="6">
    <source>
        <dbReference type="ARBA" id="ARBA00022475"/>
    </source>
</evidence>
<feature type="domain" description="SET" evidence="15">
    <location>
        <begin position="51"/>
        <end position="282"/>
    </location>
</feature>
<comment type="subcellular location">
    <subcellularLocation>
        <location evidence="2">Cell membrane</location>
        <topology evidence="2">Multi-pass membrane protein</topology>
    </subcellularLocation>
    <subcellularLocation>
        <location evidence="1">Mitochondrion inner membrane</location>
        <topology evidence="1">Single-pass membrane protein</topology>
    </subcellularLocation>
</comment>
<dbReference type="Gene3D" id="2.170.270.10">
    <property type="entry name" value="SET domain"/>
    <property type="match status" value="1"/>
</dbReference>
<dbReference type="Pfam" id="PF00856">
    <property type="entry name" value="SET"/>
    <property type="match status" value="1"/>
</dbReference>
<sequence>MPKKKRSTGTSAAEGYAADPGDAKLSAVASADAWTKVQAWFQRKGGVADPSKIALREADGDRNVVAVAGLSKGEAIFRVPAQIWFTAEGLSSHEAGRAALKWAEHASEEVGLSAEHVELCLLAVLMLLEGAKTAFWSDYVAALPWSSSLPLSWTPDRLSTLNGAAPQWQIQEKKSQLARAYSSVVNALQAAARKAFQSACPSSDMFIKAFSLAHSRAMGIRSVGDQGRCWNLAMLPFVDMLNHSRQPEVDWDVVRTKDAGLCVVGRTKCDVKAGTELRIRYQFASAQAFFATYGFVEDVEEVRPTELRLVIDGAGEPAVLNVTSAQSLRKLLSRCRVQVATAEELKGARVLEDAARFPLSQRCEMAAFRRLQDLVQQRIQDLEMRSDGVDGMVRRLRDADGKGWRRTFAWLARWKLIVAPATHANQQALAHPSHLEEAVVQAASCPPAVSKMVHRRSSTLPSEHPNAMDELKHSPGQFVASAPNDFRFLALKVMGTTAFGGTAGYQANASRNCSRWPTASQVAYAIGITQGGVLGGLIAGFCFVIPGAIFLSLLGFVAGREMREQVLVFVAITGLIKKQVFEAGNQIICFFTGAICLLVHPAPAWLNPTLIFVGGLTTIIYPASKDAEVKHADDTGKSGMPVALAVGIFLLPPGGSELDGYVAVAAFTLWRDTFDHGWVMPFLTAGMFVWGGGPVVLPMLMTFLTPSWISPTIFLAGISFAEMMPGPVFNISCIWAEIEEIREERKRGITLIFGAYTLWDELRKQRLYQHALPGLNAAAVGLLVPTMFVVYDTLQARSPWQSGSRALVVLAYYFIELVKVNVPLVVVVSGLAGLAWLDNFVQSVLASFQEPGNELSATRLAVLVHSRMSICTEDVQRPSQSATFVSQKMSIRDEGGEKGRGYFANRSISAGELLLSEEPHVFNPDDDDFGAVAAVHALAAEEEGNELRVPAAESDSISEAEAFRWLSGIPSLTKEKAANALAAARNNGFCTSLHSTAEEVWLLFRKLSVFNHSCWPTCSVYRDPSAGTSHVLAIRPVDKGTELTIHYADDLILLPKELRKAFLPGRFGFVCECDRCEEEDQAAAKVENLLLKHAEGRSDTWQEETQLAHAMKTAHAGLCKMRQERGRPAGMGGGNGKAGGAQRACNIRRVRARTARAPSGVAMPLLSRSRFLQAALVRSKPRWGGFGSPKDHEPAWIERWAANRREGQDTMDWFFRAFNSTRIYETFLKSSPRFYGFIVWTSIIGGYCWSRMWDHIWDSINQGKLYRHNPYVYPIPEDDECFVYRDFDNWESALASVDSALPSIVAYGASTHWARHHARGLRCLALEALERDAIGYLALAEHAAAAWQLLPRYCDAMRLLHQRLRKVKSRLPEALQHRLCEKASDLYAESLQGLERDMAKLEVWLKQAGATSSQPAGNEHNLEQNCRLQQ</sequence>
<keyword evidence="5" id="KW-0813">Transport</keyword>
<organism evidence="16 17">
    <name type="scientific">Symbiodinium microadriaticum</name>
    <name type="common">Dinoflagellate</name>
    <name type="synonym">Zooxanthella microadriatica</name>
    <dbReference type="NCBI Taxonomy" id="2951"/>
    <lineage>
        <taxon>Eukaryota</taxon>
        <taxon>Sar</taxon>
        <taxon>Alveolata</taxon>
        <taxon>Dinophyceae</taxon>
        <taxon>Suessiales</taxon>
        <taxon>Symbiodiniaceae</taxon>
        <taxon>Symbiodinium</taxon>
    </lineage>
</organism>
<evidence type="ECO:0000256" key="13">
    <source>
        <dbReference type="ARBA" id="ARBA00023136"/>
    </source>
</evidence>
<dbReference type="GO" id="GO:0005743">
    <property type="term" value="C:mitochondrial inner membrane"/>
    <property type="evidence" value="ECO:0007669"/>
    <property type="project" value="UniProtKB-SubCell"/>
</dbReference>
<feature type="transmembrane region" description="Helical" evidence="14">
    <location>
        <begin position="533"/>
        <end position="559"/>
    </location>
</feature>
<feature type="transmembrane region" description="Helical" evidence="14">
    <location>
        <begin position="771"/>
        <end position="791"/>
    </location>
</feature>
<dbReference type="GO" id="GO:0045275">
    <property type="term" value="C:respiratory chain complex III"/>
    <property type="evidence" value="ECO:0007669"/>
    <property type="project" value="InterPro"/>
</dbReference>
<keyword evidence="17" id="KW-1185">Reference proteome</keyword>
<feature type="domain" description="SET" evidence="15">
    <location>
        <begin position="887"/>
        <end position="1048"/>
    </location>
</feature>
<gene>
    <name evidence="16" type="primary">RBCMT</name>
    <name evidence="16" type="ORF">AK812_SmicGene34327</name>
</gene>
<keyword evidence="16" id="KW-0489">Methyltransferase</keyword>
<dbReference type="GO" id="GO:0032259">
    <property type="term" value="P:methylation"/>
    <property type="evidence" value="ECO:0007669"/>
    <property type="project" value="UniProtKB-KW"/>
</dbReference>
<dbReference type="InterPro" id="IPR008027">
    <property type="entry name" value="QCR9"/>
</dbReference>
<evidence type="ECO:0000256" key="11">
    <source>
        <dbReference type="ARBA" id="ARBA00022989"/>
    </source>
</evidence>
<keyword evidence="9" id="KW-0999">Mitochondrion inner membrane</keyword>
<dbReference type="InterPro" id="IPR036656">
    <property type="entry name" value="QCR9_sf"/>
</dbReference>
<keyword evidence="13 14" id="KW-0472">Membrane</keyword>
<evidence type="ECO:0000313" key="17">
    <source>
        <dbReference type="Proteomes" id="UP000186817"/>
    </source>
</evidence>
<keyword evidence="10" id="KW-0249">Electron transport</keyword>
<dbReference type="InterPro" id="IPR001214">
    <property type="entry name" value="SET_dom"/>
</dbReference>